<organism evidence="5 6">
    <name type="scientific">Biomphalaria glabrata</name>
    <name type="common">Bloodfluke planorb</name>
    <name type="synonym">Freshwater snail</name>
    <dbReference type="NCBI Taxonomy" id="6526"/>
    <lineage>
        <taxon>Eukaryota</taxon>
        <taxon>Metazoa</taxon>
        <taxon>Spiralia</taxon>
        <taxon>Lophotrochozoa</taxon>
        <taxon>Mollusca</taxon>
        <taxon>Gastropoda</taxon>
        <taxon>Heterobranchia</taxon>
        <taxon>Euthyneura</taxon>
        <taxon>Panpulmonata</taxon>
        <taxon>Hygrophila</taxon>
        <taxon>Lymnaeoidea</taxon>
        <taxon>Planorbidae</taxon>
        <taxon>Biomphalaria</taxon>
    </lineage>
</organism>
<dbReference type="InterPro" id="IPR046371">
    <property type="entry name" value="Bcl-2_BH1-3"/>
</dbReference>
<sequence length="234" mass="27077">MGSSGNPIKRLLVRRNSNLSPLVIPSSDTSAPVESTTNQEVKSGLLYDKQQVQEEGLELFCNFLYDQTFEKQVTIMISNLSLWGVSQGYRHSSWAKNGENLKAVCNKFACSKKRIQVLNESLEFDLNMRKDQYMERLEHFTDTENITAEKIVFIFFFCSDVILRCSEINRDIFRQYFEWTNEFLAHSISVWIYEHGGWGTVFPEPVNILARLIGFASVGVALFIIFKYLKYSYL</sequence>
<keyword evidence="3" id="KW-1133">Transmembrane helix</keyword>
<dbReference type="GO" id="GO:0006915">
    <property type="term" value="P:apoptotic process"/>
    <property type="evidence" value="ECO:0007669"/>
    <property type="project" value="UniProtKB-KW"/>
</dbReference>
<dbReference type="InterPro" id="IPR036834">
    <property type="entry name" value="Bcl-2-like_sf"/>
</dbReference>
<feature type="domain" description="Bcl-2 Bcl-2 homology region 1-3" evidence="4">
    <location>
        <begin position="122"/>
        <end position="198"/>
    </location>
</feature>
<keyword evidence="3" id="KW-0812">Transmembrane</keyword>
<dbReference type="GO" id="GO:0042981">
    <property type="term" value="P:regulation of apoptotic process"/>
    <property type="evidence" value="ECO:0007669"/>
    <property type="project" value="InterPro"/>
</dbReference>
<accession>A0A2C9L1H5</accession>
<proteinExistence type="inferred from homology"/>
<keyword evidence="3" id="KW-0472">Membrane</keyword>
<evidence type="ECO:0000313" key="6">
    <source>
        <dbReference type="Proteomes" id="UP000076420"/>
    </source>
</evidence>
<dbReference type="Proteomes" id="UP000076420">
    <property type="component" value="Unassembled WGS sequence"/>
</dbReference>
<evidence type="ECO:0000259" key="4">
    <source>
        <dbReference type="Pfam" id="PF00452"/>
    </source>
</evidence>
<dbReference type="OrthoDB" id="6080198at2759"/>
<dbReference type="InterPro" id="IPR002475">
    <property type="entry name" value="Bcl2-like"/>
</dbReference>
<dbReference type="Pfam" id="PF00452">
    <property type="entry name" value="Bcl-2"/>
    <property type="match status" value="1"/>
</dbReference>
<dbReference type="SUPFAM" id="SSF56854">
    <property type="entry name" value="Bcl-2 inhibitors of programmed cell death"/>
    <property type="match status" value="1"/>
</dbReference>
<dbReference type="KEGG" id="bgt:106068564"/>
<dbReference type="PROSITE" id="PS50062">
    <property type="entry name" value="BCL2_FAMILY"/>
    <property type="match status" value="1"/>
</dbReference>
<dbReference type="STRING" id="6526.A0A2C9L1H5"/>
<evidence type="ECO:0000313" key="5">
    <source>
        <dbReference type="EnsemblMetazoa" id="BGLB025891-PB"/>
    </source>
</evidence>
<comment type="similarity">
    <text evidence="1">Belongs to the Bcl-2 family.</text>
</comment>
<name>A0A2C9L1H5_BIOGL</name>
<protein>
    <recommendedName>
        <fullName evidence="4">Bcl-2 Bcl-2 homology region 1-3 domain-containing protein</fullName>
    </recommendedName>
</protein>
<feature type="transmembrane region" description="Helical" evidence="3">
    <location>
        <begin position="208"/>
        <end position="229"/>
    </location>
</feature>
<evidence type="ECO:0000256" key="1">
    <source>
        <dbReference type="ARBA" id="ARBA00009458"/>
    </source>
</evidence>
<gene>
    <name evidence="5" type="primary">106068564</name>
</gene>
<dbReference type="VEuPathDB" id="VectorBase:BGLB025891"/>
<dbReference type="Gene3D" id="1.10.437.10">
    <property type="entry name" value="Blc2-like"/>
    <property type="match status" value="1"/>
</dbReference>
<evidence type="ECO:0000256" key="2">
    <source>
        <dbReference type="ARBA" id="ARBA00022703"/>
    </source>
</evidence>
<dbReference type="EnsemblMetazoa" id="BGLB025891-RC">
    <property type="protein sequence ID" value="BGLB025891-PC"/>
    <property type="gene ID" value="BGLB025891"/>
</dbReference>
<dbReference type="EnsemblMetazoa" id="BGLB025891-RB">
    <property type="protein sequence ID" value="BGLB025891-PB"/>
    <property type="gene ID" value="BGLB025891"/>
</dbReference>
<evidence type="ECO:0000256" key="3">
    <source>
        <dbReference type="SAM" id="Phobius"/>
    </source>
</evidence>
<keyword evidence="2" id="KW-0053">Apoptosis</keyword>
<dbReference type="AlphaFoldDB" id="A0A2C9L1H5"/>
<reference evidence="5" key="1">
    <citation type="submission" date="2020-05" db="UniProtKB">
        <authorList>
            <consortium name="EnsemblMetazoa"/>
        </authorList>
    </citation>
    <scope>IDENTIFICATION</scope>
    <source>
        <strain evidence="5">BB02</strain>
    </source>
</reference>
<dbReference type="VEuPathDB" id="VectorBase:BGLAX_042861"/>